<organism evidence="6 7">
    <name type="scientific">Ceratocystis pirilliformis</name>
    <dbReference type="NCBI Taxonomy" id="259994"/>
    <lineage>
        <taxon>Eukaryota</taxon>
        <taxon>Fungi</taxon>
        <taxon>Dikarya</taxon>
        <taxon>Ascomycota</taxon>
        <taxon>Pezizomycotina</taxon>
        <taxon>Sordariomycetes</taxon>
        <taxon>Hypocreomycetidae</taxon>
        <taxon>Microascales</taxon>
        <taxon>Ceratocystidaceae</taxon>
        <taxon>Ceratocystis</taxon>
    </lineage>
</organism>
<dbReference type="InterPro" id="IPR036282">
    <property type="entry name" value="Glutathione-S-Trfase_C_sf"/>
</dbReference>
<comment type="caution">
    <text evidence="6">The sequence shown here is derived from an EMBL/GenBank/DDBJ whole genome shotgun (WGS) entry which is preliminary data.</text>
</comment>
<dbReference type="SUPFAM" id="SSF47616">
    <property type="entry name" value="GST C-terminal domain-like"/>
    <property type="match status" value="1"/>
</dbReference>
<keyword evidence="1 3" id="KW-0820">tRNA-binding</keyword>
<protein>
    <submittedName>
        <fullName evidence="6">G4 quadruplex nucleic acid binding protein</fullName>
    </submittedName>
</protein>
<keyword evidence="7" id="KW-1185">Reference proteome</keyword>
<dbReference type="EMBL" id="JAWDJO010000016">
    <property type="protein sequence ID" value="KAL1900034.1"/>
    <property type="molecule type" value="Genomic_DNA"/>
</dbReference>
<dbReference type="Gene3D" id="2.40.50.140">
    <property type="entry name" value="Nucleic acid-binding proteins"/>
    <property type="match status" value="1"/>
</dbReference>
<dbReference type="Proteomes" id="UP001583280">
    <property type="component" value="Unassembled WGS sequence"/>
</dbReference>
<evidence type="ECO:0000256" key="2">
    <source>
        <dbReference type="ARBA" id="ARBA00022884"/>
    </source>
</evidence>
<proteinExistence type="predicted"/>
<keyword evidence="2 3" id="KW-0694">RNA-binding</keyword>
<dbReference type="Pfam" id="PF21972">
    <property type="entry name" value="Arc1p_N_like"/>
    <property type="match status" value="1"/>
</dbReference>
<reference evidence="6 7" key="1">
    <citation type="journal article" date="2024" name="IMA Fungus">
        <title>IMA Genome - F19 : A genome assembly and annotation guide to empower mycologists, including annotated draft genome sequences of Ceratocystis pirilliformis, Diaporthe australafricana, Fusarium ophioides, Paecilomyces lecythidis, and Sporothrix stenoceras.</title>
        <authorList>
            <person name="Aylward J."/>
            <person name="Wilson A.M."/>
            <person name="Visagie C.M."/>
            <person name="Spraker J."/>
            <person name="Barnes I."/>
            <person name="Buitendag C."/>
            <person name="Ceriani C."/>
            <person name="Del Mar Angel L."/>
            <person name="du Plessis D."/>
            <person name="Fuchs T."/>
            <person name="Gasser K."/>
            <person name="Kramer D."/>
            <person name="Li W."/>
            <person name="Munsamy K."/>
            <person name="Piso A."/>
            <person name="Price J.L."/>
            <person name="Sonnekus B."/>
            <person name="Thomas C."/>
            <person name="van der Nest A."/>
            <person name="van Dijk A."/>
            <person name="van Heerden A."/>
            <person name="van Vuuren N."/>
            <person name="Yilmaz N."/>
            <person name="Duong T.A."/>
            <person name="van der Merwe N.A."/>
            <person name="Wingfield M.J."/>
            <person name="Wingfield B.D."/>
        </authorList>
    </citation>
    <scope>NUCLEOTIDE SEQUENCE [LARGE SCALE GENOMIC DNA]</scope>
    <source>
        <strain evidence="6 7">CMW 12675</strain>
    </source>
</reference>
<dbReference type="InterPro" id="IPR053836">
    <property type="entry name" value="Arc1-like_N"/>
</dbReference>
<dbReference type="PROSITE" id="PS50886">
    <property type="entry name" value="TRBD"/>
    <property type="match status" value="1"/>
</dbReference>
<dbReference type="InterPro" id="IPR002547">
    <property type="entry name" value="tRNA-bd_dom"/>
</dbReference>
<accession>A0ABR3ZKH0</accession>
<dbReference type="InterPro" id="IPR012340">
    <property type="entry name" value="NA-bd_OB-fold"/>
</dbReference>
<dbReference type="PANTHER" id="PTHR11586:SF33">
    <property type="entry name" value="AMINOACYL TRNA SYNTHASE COMPLEX-INTERACTING MULTIFUNCTIONAL PROTEIN 1"/>
    <property type="match status" value="1"/>
</dbReference>
<evidence type="ECO:0000259" key="5">
    <source>
        <dbReference type="PROSITE" id="PS50886"/>
    </source>
</evidence>
<dbReference type="SUPFAM" id="SSF50249">
    <property type="entry name" value="Nucleic acid-binding proteins"/>
    <property type="match status" value="1"/>
</dbReference>
<name>A0ABR3ZKH0_9PEZI</name>
<feature type="domain" description="TRNA-binding" evidence="5">
    <location>
        <begin position="198"/>
        <end position="320"/>
    </location>
</feature>
<feature type="compositionally biased region" description="Low complexity" evidence="4">
    <location>
        <begin position="161"/>
        <end position="173"/>
    </location>
</feature>
<feature type="region of interest" description="Disordered" evidence="4">
    <location>
        <begin position="141"/>
        <end position="199"/>
    </location>
</feature>
<evidence type="ECO:0000313" key="6">
    <source>
        <dbReference type="EMBL" id="KAL1900034.1"/>
    </source>
</evidence>
<evidence type="ECO:0000313" key="7">
    <source>
        <dbReference type="Proteomes" id="UP001583280"/>
    </source>
</evidence>
<dbReference type="InterPro" id="IPR051270">
    <property type="entry name" value="Tyrosine-tRNA_ligase_regulator"/>
</dbReference>
<evidence type="ECO:0000256" key="4">
    <source>
        <dbReference type="SAM" id="MobiDB-lite"/>
    </source>
</evidence>
<feature type="compositionally biased region" description="Basic and acidic residues" evidence="4">
    <location>
        <begin position="151"/>
        <end position="160"/>
    </location>
</feature>
<dbReference type="Gene3D" id="1.20.1050.130">
    <property type="match status" value="1"/>
</dbReference>
<gene>
    <name evidence="6" type="primary">ARC1</name>
    <name evidence="6" type="ORF">Cpir12675_001140</name>
</gene>
<dbReference type="CDD" id="cd02799">
    <property type="entry name" value="tRNA_bind_EMAP-II_like"/>
    <property type="match status" value="1"/>
</dbReference>
<feature type="compositionally biased region" description="Basic and acidic residues" evidence="4">
    <location>
        <begin position="174"/>
        <end position="185"/>
    </location>
</feature>
<sequence length="391" mass="41283">MASISSQKYTPAEDKDIASWITKAATVSDAAVLAELNTHLATHTTVLGTKPSSADVALYKALAPIVAGWTPEQRTGEAGLPHIVRLVDFVQNSALFELSVAGDAKVAVNADEILYVKPPVDAKAEKERLKKEKAAAAAAATNAAATGETKVLPDRTKNPKDAAAASAPAAADQAKPKKEKKEKQPKPQKAPAATTPPAPSLIDLRVGHILKAIQHPDADSLYVSTIAVGDKAGDDYVEYEGQLCRTVCSGLNGLIPLEEMQGRKVVVVCNLKPVKMRGIKSCAMVLAASPKLKEGETDDHKGPVELVTPPADAKAGERVYFEGWKGEPEGVLNPKKKIWEMFQPGFTTTSDLEVAFDAAVVKELGKEGLGKLVTESGSVCKVDSLVGALVR</sequence>
<evidence type="ECO:0000256" key="3">
    <source>
        <dbReference type="PROSITE-ProRule" id="PRU00209"/>
    </source>
</evidence>
<dbReference type="CDD" id="cd10304">
    <property type="entry name" value="GST_C_Arc1p_N_like"/>
    <property type="match status" value="1"/>
</dbReference>
<evidence type="ECO:0000256" key="1">
    <source>
        <dbReference type="ARBA" id="ARBA00022555"/>
    </source>
</evidence>
<feature type="compositionally biased region" description="Low complexity" evidence="4">
    <location>
        <begin position="141"/>
        <end position="150"/>
    </location>
</feature>
<dbReference type="PANTHER" id="PTHR11586">
    <property type="entry name" value="TRNA-AMINOACYLATION COFACTOR ARC1 FAMILY MEMBER"/>
    <property type="match status" value="1"/>
</dbReference>
<dbReference type="Pfam" id="PF01588">
    <property type="entry name" value="tRNA_bind"/>
    <property type="match status" value="1"/>
</dbReference>